<dbReference type="Proteomes" id="UP000002669">
    <property type="component" value="Unassembled WGS sequence"/>
</dbReference>
<protein>
    <submittedName>
        <fullName evidence="2">Uncharacterized protein</fullName>
    </submittedName>
</protein>
<evidence type="ECO:0000313" key="2">
    <source>
        <dbReference type="EMBL" id="EFQ97056.1"/>
    </source>
</evidence>
<dbReference type="GeneID" id="10031319"/>
<gene>
    <name evidence="2" type="ORF">MGYG_00099</name>
</gene>
<evidence type="ECO:0000313" key="3">
    <source>
        <dbReference type="Proteomes" id="UP000002669"/>
    </source>
</evidence>
<organism evidence="3">
    <name type="scientific">Arthroderma gypseum (strain ATCC MYA-4604 / CBS 118893)</name>
    <name type="common">Microsporum gypseum</name>
    <dbReference type="NCBI Taxonomy" id="535722"/>
    <lineage>
        <taxon>Eukaryota</taxon>
        <taxon>Fungi</taxon>
        <taxon>Dikarya</taxon>
        <taxon>Ascomycota</taxon>
        <taxon>Pezizomycotina</taxon>
        <taxon>Eurotiomycetes</taxon>
        <taxon>Eurotiomycetidae</taxon>
        <taxon>Onygenales</taxon>
        <taxon>Arthrodermataceae</taxon>
        <taxon>Nannizzia</taxon>
    </lineage>
</organism>
<name>E5R2S2_ARTGP</name>
<accession>E5R2S2</accession>
<reference evidence="3" key="1">
    <citation type="journal article" date="2012" name="MBio">
        <title>Comparative genome analysis of Trichophyton rubrum and related dermatophytes reveals candidate genes involved in infection.</title>
        <authorList>
            <person name="Martinez D.A."/>
            <person name="Oliver B.G."/>
            <person name="Graeser Y."/>
            <person name="Goldberg J.M."/>
            <person name="Li W."/>
            <person name="Martinez-Rossi N.M."/>
            <person name="Monod M."/>
            <person name="Shelest E."/>
            <person name="Barton R.C."/>
            <person name="Birch E."/>
            <person name="Brakhage A.A."/>
            <person name="Chen Z."/>
            <person name="Gurr S.J."/>
            <person name="Heiman D."/>
            <person name="Heitman J."/>
            <person name="Kosti I."/>
            <person name="Rossi A."/>
            <person name="Saif S."/>
            <person name="Samalova M."/>
            <person name="Saunders C.W."/>
            <person name="Shea T."/>
            <person name="Summerbell R.C."/>
            <person name="Xu J."/>
            <person name="Young S."/>
            <person name="Zeng Q."/>
            <person name="Birren B.W."/>
            <person name="Cuomo C.A."/>
            <person name="White T.C."/>
        </authorList>
    </citation>
    <scope>NUCLEOTIDE SEQUENCE [LARGE SCALE GENOMIC DNA]</scope>
    <source>
        <strain evidence="3">ATCC MYA-4604 / CBS 118893</strain>
    </source>
</reference>
<feature type="compositionally biased region" description="Polar residues" evidence="1">
    <location>
        <begin position="25"/>
        <end position="45"/>
    </location>
</feature>
<dbReference type="AlphaFoldDB" id="E5R2S2"/>
<dbReference type="HOGENOM" id="CLU_2346249_0_0_1"/>
<dbReference type="InParanoid" id="E5R2S2"/>
<keyword evidence="3" id="KW-1185">Reference proteome</keyword>
<feature type="region of interest" description="Disordered" evidence="1">
    <location>
        <begin position="22"/>
        <end position="53"/>
    </location>
</feature>
<dbReference type="RefSeq" id="XP_003176008.1">
    <property type="nucleotide sequence ID" value="XM_003175960.1"/>
</dbReference>
<dbReference type="VEuPathDB" id="FungiDB:MGYG_00099"/>
<dbReference type="EMBL" id="DS989822">
    <property type="protein sequence ID" value="EFQ97056.1"/>
    <property type="molecule type" value="Genomic_DNA"/>
</dbReference>
<sequence length="97" mass="10045">MTVVSPFPGKAVVFHLSGDAAEQVETPSQKETTSTQAYTQKNDGTSASSLDLSAADSSNASASSLAQLCHSTGQIGQGALPVQAGSRQVWESLWPSY</sequence>
<evidence type="ECO:0000256" key="1">
    <source>
        <dbReference type="SAM" id="MobiDB-lite"/>
    </source>
</evidence>
<proteinExistence type="predicted"/>